<reference evidence="1" key="1">
    <citation type="submission" date="2023-04" db="EMBL/GenBank/DDBJ databases">
        <authorList>
            <consortium name="ELIXIR-Norway"/>
        </authorList>
    </citation>
    <scope>NUCLEOTIDE SEQUENCE [LARGE SCALE GENOMIC DNA]</scope>
</reference>
<protein>
    <submittedName>
        <fullName evidence="1">Uncharacterized protein</fullName>
    </submittedName>
</protein>
<proteinExistence type="predicted"/>
<organism evidence="1 2">
    <name type="scientific">Rangifer tarandus platyrhynchus</name>
    <name type="common">Svalbard reindeer</name>
    <dbReference type="NCBI Taxonomy" id="3082113"/>
    <lineage>
        <taxon>Eukaryota</taxon>
        <taxon>Metazoa</taxon>
        <taxon>Chordata</taxon>
        <taxon>Craniata</taxon>
        <taxon>Vertebrata</taxon>
        <taxon>Euteleostomi</taxon>
        <taxon>Mammalia</taxon>
        <taxon>Eutheria</taxon>
        <taxon>Laurasiatheria</taxon>
        <taxon>Artiodactyla</taxon>
        <taxon>Ruminantia</taxon>
        <taxon>Pecora</taxon>
        <taxon>Cervidae</taxon>
        <taxon>Odocoileinae</taxon>
        <taxon>Rangifer</taxon>
    </lineage>
</organism>
<evidence type="ECO:0000313" key="2">
    <source>
        <dbReference type="Proteomes" id="UP001176941"/>
    </source>
</evidence>
<name>A0ABN9A154_RANTA</name>
<accession>A0ABN9A154</accession>
<evidence type="ECO:0000313" key="1">
    <source>
        <dbReference type="EMBL" id="CAI9179031.1"/>
    </source>
</evidence>
<keyword evidence="2" id="KW-1185">Reference proteome</keyword>
<dbReference type="Proteomes" id="UP001176941">
    <property type="component" value="Chromosome 8"/>
</dbReference>
<sequence length="106" mass="11872">MQIHKYAPVTGTAAAKRCGGIWSWEPGGTHRPAHPIPEWVGKASAHGGCGRMKGGFYVKLFRNSREQVTDSRQTMKQELFTISLFTEKVTTCLGLNEREKDSRHLN</sequence>
<dbReference type="EMBL" id="OX459944">
    <property type="protein sequence ID" value="CAI9179031.1"/>
    <property type="molecule type" value="Genomic_DNA"/>
</dbReference>
<gene>
    <name evidence="1" type="ORF">MRATA1EN1_LOCUS27993</name>
</gene>